<dbReference type="GO" id="GO:0009253">
    <property type="term" value="P:peptidoglycan catabolic process"/>
    <property type="evidence" value="ECO:0007669"/>
    <property type="project" value="InterPro"/>
</dbReference>
<dbReference type="Pfam" id="PF01183">
    <property type="entry name" value="Glyco_hydro_25"/>
    <property type="match status" value="1"/>
</dbReference>
<proteinExistence type="inferred from homology"/>
<evidence type="ECO:0000313" key="5">
    <source>
        <dbReference type="Proteomes" id="UP000480039"/>
    </source>
</evidence>
<evidence type="ECO:0000256" key="1">
    <source>
        <dbReference type="ARBA" id="ARBA00010646"/>
    </source>
</evidence>
<protein>
    <submittedName>
        <fullName evidence="4">Glycosyl hydrolase</fullName>
    </submittedName>
</protein>
<dbReference type="GO" id="GO:0016052">
    <property type="term" value="P:carbohydrate catabolic process"/>
    <property type="evidence" value="ECO:0007669"/>
    <property type="project" value="TreeGrafter"/>
</dbReference>
<dbReference type="PROSITE" id="PS51904">
    <property type="entry name" value="GLYCOSYL_HYDROL_F25_2"/>
    <property type="match status" value="1"/>
</dbReference>
<comment type="similarity">
    <text evidence="1">Belongs to the glycosyl hydrolase 25 family.</text>
</comment>
<evidence type="ECO:0000256" key="2">
    <source>
        <dbReference type="ARBA" id="ARBA00022801"/>
    </source>
</evidence>
<evidence type="ECO:0000313" key="4">
    <source>
        <dbReference type="EMBL" id="NFJ08732.1"/>
    </source>
</evidence>
<accession>A0A846J5R9</accession>
<evidence type="ECO:0000256" key="3">
    <source>
        <dbReference type="ARBA" id="ARBA00023295"/>
    </source>
</evidence>
<sequence>MKGVDISNNNQRPIDFNKIKASGVEIVYLKATEGTTFKDPYCNEYYNRAKAAGLKVGLYHFLVGTSAPESQAENFYSMHKGKTLEVLSNLDIERNNFNVMDYAIRFIKRFKELSGRNISIYAGPYFINDNLDSRLKQYPLWVAHYGVNKPMANKVWGSSYAGHQFTEHGTIPGIPGICDVNNFNTSILEENKKEEKKVKNLVVYNNIADARAAEYLADKLNCPTIWGARSFDYSVVENVIGVGGKKEQYTSYLKTLISGNNRYYTMQAVLNYNK</sequence>
<dbReference type="AlphaFoldDB" id="A0A846J5R9"/>
<dbReference type="GO" id="GO:0016998">
    <property type="term" value="P:cell wall macromolecule catabolic process"/>
    <property type="evidence" value="ECO:0007669"/>
    <property type="project" value="InterPro"/>
</dbReference>
<dbReference type="PANTHER" id="PTHR34135:SF2">
    <property type="entry name" value="LYSOZYME"/>
    <property type="match status" value="1"/>
</dbReference>
<dbReference type="EMBL" id="SWQE01000004">
    <property type="protein sequence ID" value="NFJ08732.1"/>
    <property type="molecule type" value="Genomic_DNA"/>
</dbReference>
<dbReference type="InterPro" id="IPR002053">
    <property type="entry name" value="Glyco_hydro_25"/>
</dbReference>
<dbReference type="SUPFAM" id="SSF51445">
    <property type="entry name" value="(Trans)glycosidases"/>
    <property type="match status" value="1"/>
</dbReference>
<dbReference type="GO" id="GO:0003796">
    <property type="term" value="F:lysozyme activity"/>
    <property type="evidence" value="ECO:0007669"/>
    <property type="project" value="InterPro"/>
</dbReference>
<dbReference type="InterPro" id="IPR017853">
    <property type="entry name" value="GH"/>
</dbReference>
<comment type="caution">
    <text evidence="4">The sequence shown here is derived from an EMBL/GenBank/DDBJ whole genome shotgun (WGS) entry which is preliminary data.</text>
</comment>
<reference evidence="4 5" key="1">
    <citation type="submission" date="2019-04" db="EMBL/GenBank/DDBJ databases">
        <title>Genome sequencing of Clostridium botulinum Groups I-IV and Clostridium butyricum.</title>
        <authorList>
            <person name="Brunt J."/>
            <person name="Van Vliet A.H.M."/>
            <person name="Stringer S.C."/>
            <person name="Carter A.T."/>
            <person name="Peck M.W."/>
        </authorList>
    </citation>
    <scope>NUCLEOTIDE SEQUENCE [LARGE SCALE GENOMIC DNA]</scope>
    <source>
        <strain evidence="4 5">Colworth BL30</strain>
    </source>
</reference>
<dbReference type="Gene3D" id="3.20.20.80">
    <property type="entry name" value="Glycosidases"/>
    <property type="match status" value="1"/>
</dbReference>
<organism evidence="4 5">
    <name type="scientific">Clostridium botulinum</name>
    <dbReference type="NCBI Taxonomy" id="1491"/>
    <lineage>
        <taxon>Bacteria</taxon>
        <taxon>Bacillati</taxon>
        <taxon>Bacillota</taxon>
        <taxon>Clostridia</taxon>
        <taxon>Eubacteriales</taxon>
        <taxon>Clostridiaceae</taxon>
        <taxon>Clostridium</taxon>
    </lineage>
</organism>
<dbReference type="SMART" id="SM00641">
    <property type="entry name" value="Glyco_25"/>
    <property type="match status" value="1"/>
</dbReference>
<keyword evidence="2 4" id="KW-0378">Hydrolase</keyword>
<dbReference type="Gene3D" id="3.40.50.12090">
    <property type="match status" value="1"/>
</dbReference>
<dbReference type="PANTHER" id="PTHR34135">
    <property type="entry name" value="LYSOZYME"/>
    <property type="match status" value="1"/>
</dbReference>
<keyword evidence="3" id="KW-0326">Glycosidase</keyword>
<dbReference type="Proteomes" id="UP000480039">
    <property type="component" value="Unassembled WGS sequence"/>
</dbReference>
<dbReference type="InterPro" id="IPR018077">
    <property type="entry name" value="Glyco_hydro_fam25_subgr"/>
</dbReference>
<name>A0A846J5R9_CLOBO</name>
<dbReference type="CDD" id="cd06525">
    <property type="entry name" value="GH25_Lyc-like"/>
    <property type="match status" value="1"/>
</dbReference>
<gene>
    <name evidence="4" type="ORF">FC871_09635</name>
</gene>